<dbReference type="NCBIfam" id="TIGR02528">
    <property type="entry name" value="EutP"/>
    <property type="match status" value="1"/>
</dbReference>
<dbReference type="OrthoDB" id="6179at2"/>
<dbReference type="GO" id="GO:0006576">
    <property type="term" value="P:biogenic amine metabolic process"/>
    <property type="evidence" value="ECO:0007669"/>
    <property type="project" value="InterPro"/>
</dbReference>
<dbReference type="EMBL" id="MEHA01000007">
    <property type="protein sequence ID" value="ODR52198.1"/>
    <property type="molecule type" value="Genomic_DNA"/>
</dbReference>
<dbReference type="EMBL" id="MEHD01000025">
    <property type="protein sequence ID" value="ODR54740.1"/>
    <property type="molecule type" value="Genomic_DNA"/>
</dbReference>
<name>A0A1E3UIN4_9FIRM</name>
<dbReference type="Pfam" id="PF10662">
    <property type="entry name" value="PduV-EutP"/>
    <property type="match status" value="1"/>
</dbReference>
<dbReference type="InterPro" id="IPR027417">
    <property type="entry name" value="P-loop_NTPase"/>
</dbReference>
<reference evidence="3 5" key="1">
    <citation type="submission" date="2016-08" db="EMBL/GenBank/DDBJ databases">
        <title>Characterization of Isolates of Eisenbergiella tayi Derived from Blood Cultures, Using Whole Genome Sequencing.</title>
        <authorList>
            <person name="Bernier A.-M."/>
            <person name="Burdz T."/>
            <person name="Wiebe D."/>
            <person name="Bernard K."/>
        </authorList>
    </citation>
    <scope>NUCLEOTIDE SEQUENCE [LARGE SCALE GENOMIC DNA]</scope>
    <source>
        <strain evidence="3 5">NML120146</strain>
    </source>
</reference>
<dbReference type="Proteomes" id="UP000094271">
    <property type="component" value="Unassembled WGS sequence"/>
</dbReference>
<evidence type="ECO:0000313" key="5">
    <source>
        <dbReference type="Proteomes" id="UP000094869"/>
    </source>
</evidence>
<dbReference type="PANTHER" id="PTHR40453:SF1">
    <property type="entry name" value="PROTEIN YOEF"/>
    <property type="match status" value="1"/>
</dbReference>
<comment type="caution">
    <text evidence="2">The sequence shown here is derived from an EMBL/GenBank/DDBJ whole genome shotgun (WGS) entry which is preliminary data.</text>
</comment>
<sequence length="154" mass="16890">MKQKKRAILIGRSMAGKTTLCQVLYHEELKYHKTQTVQLINDSMIDTPGEYLERARMRGALNVTAVDADLIIFVQDAAEGGTMFPPGYASNFAKPCIGIITKSDKGNRKMLDNAADFLKQAGAEHVFVTSSVLGTGFDELRSWLEDFGGQGGML</sequence>
<organism evidence="2 4">
    <name type="scientific">Eisenbergiella tayi</name>
    <dbReference type="NCBI Taxonomy" id="1432052"/>
    <lineage>
        <taxon>Bacteria</taxon>
        <taxon>Bacillati</taxon>
        <taxon>Bacillota</taxon>
        <taxon>Clostridia</taxon>
        <taxon>Lachnospirales</taxon>
        <taxon>Lachnospiraceae</taxon>
        <taxon>Eisenbergiella</taxon>
    </lineage>
</organism>
<reference evidence="2 4" key="2">
    <citation type="submission" date="2016-08" db="EMBL/GenBank/DDBJ databases">
        <authorList>
            <person name="Seilhamer J.J."/>
        </authorList>
    </citation>
    <scope>NUCLEOTIDE SEQUENCE [LARGE SCALE GENOMIC DNA]</scope>
    <source>
        <strain evidence="2 4">NML150140-1</strain>
    </source>
</reference>
<protein>
    <submittedName>
        <fullName evidence="2">Ethanolamine utilization protein EutP</fullName>
    </submittedName>
</protein>
<dbReference type="Proteomes" id="UP000094869">
    <property type="component" value="Unassembled WGS sequence"/>
</dbReference>
<dbReference type="GO" id="GO:0005524">
    <property type="term" value="F:ATP binding"/>
    <property type="evidence" value="ECO:0007669"/>
    <property type="project" value="UniProtKB-UniRule"/>
</dbReference>
<evidence type="ECO:0000313" key="3">
    <source>
        <dbReference type="EMBL" id="ODR54740.1"/>
    </source>
</evidence>
<proteinExistence type="inferred from homology"/>
<gene>
    <name evidence="2" type="ORF">BEI59_11880</name>
    <name evidence="3" type="ORF">BEI63_17575</name>
</gene>
<dbReference type="SUPFAM" id="SSF52540">
    <property type="entry name" value="P-loop containing nucleoside triphosphate hydrolases"/>
    <property type="match status" value="1"/>
</dbReference>
<evidence type="ECO:0000256" key="1">
    <source>
        <dbReference type="PIRNR" id="PIRNR036409"/>
    </source>
</evidence>
<keyword evidence="5" id="KW-1185">Reference proteome</keyword>
<evidence type="ECO:0000313" key="4">
    <source>
        <dbReference type="Proteomes" id="UP000094271"/>
    </source>
</evidence>
<dbReference type="InterPro" id="IPR012381">
    <property type="entry name" value="EutP_PduV"/>
</dbReference>
<keyword evidence="1" id="KW-0547">Nucleotide-binding</keyword>
<dbReference type="AlphaFoldDB" id="A0A1E3UIN4"/>
<accession>A0A1E3UIN4</accession>
<comment type="similarity">
    <text evidence="1">Belongs to the EutP/PduV family.</text>
</comment>
<dbReference type="RefSeq" id="WP_069410057.1">
    <property type="nucleotide sequence ID" value="NZ_DAWDRA010000028.1"/>
</dbReference>
<evidence type="ECO:0000313" key="2">
    <source>
        <dbReference type="EMBL" id="ODR52198.1"/>
    </source>
</evidence>
<dbReference type="PIRSF" id="PIRSF036409">
    <property type="entry name" value="EutP_PduV"/>
    <property type="match status" value="1"/>
</dbReference>
<dbReference type="Gene3D" id="3.40.50.300">
    <property type="entry name" value="P-loop containing nucleotide triphosphate hydrolases"/>
    <property type="match status" value="1"/>
</dbReference>
<dbReference type="CDD" id="cd00882">
    <property type="entry name" value="Ras_like_GTPase"/>
    <property type="match status" value="1"/>
</dbReference>
<dbReference type="PANTHER" id="PTHR40453">
    <property type="entry name" value="PROTEIN YOEF"/>
    <property type="match status" value="1"/>
</dbReference>